<accession>A0AC35GI79</accession>
<sequence>MNQDDQKLTCRVCGDTAAGNHYSQIVCNGCKGFFRRSVWSRRQYSCRFGGDCVVVKECRNVCRSCRLKKCFEVGMNPDAVQHERDRNFRGSSTFEESSQSSPIATSATQVIGAKKLCRTIECQTDMSLDPRTSNDHINSELSCIKNEPSDAFQDLPELSCIKNEPSDAFQDLPSPYYYDDPDESIPFQLVMKEKGVWEKRDDVPTIPPASEKKADISFQVAFLNPSLVSERYSMDFKPSRILTPDLLINGWKRHFVYYIDWIRTFDEFQQLTLPDQLILARNRLTDHGWLSHSYHTMLSGRNGICFANAAFHPYMTDFQWSERDKRVDEFYESQTKATVDHLIDPFKMMKTDYAEFVMLKA</sequence>
<dbReference type="WBParaSite" id="PS1159_v2.g5325.t1">
    <property type="protein sequence ID" value="PS1159_v2.g5325.t1"/>
    <property type="gene ID" value="PS1159_v2.g5325"/>
</dbReference>
<protein>
    <submittedName>
        <fullName evidence="2">Nuclear receptor domain-containing protein</fullName>
    </submittedName>
</protein>
<reference evidence="2" key="1">
    <citation type="submission" date="2022-11" db="UniProtKB">
        <authorList>
            <consortium name="WormBaseParasite"/>
        </authorList>
    </citation>
    <scope>IDENTIFICATION</scope>
</reference>
<evidence type="ECO:0000313" key="1">
    <source>
        <dbReference type="Proteomes" id="UP000887580"/>
    </source>
</evidence>
<proteinExistence type="predicted"/>
<evidence type="ECO:0000313" key="2">
    <source>
        <dbReference type="WBParaSite" id="PS1159_v2.g5325.t1"/>
    </source>
</evidence>
<organism evidence="1 2">
    <name type="scientific">Panagrolaimus sp. PS1159</name>
    <dbReference type="NCBI Taxonomy" id="55785"/>
    <lineage>
        <taxon>Eukaryota</taxon>
        <taxon>Metazoa</taxon>
        <taxon>Ecdysozoa</taxon>
        <taxon>Nematoda</taxon>
        <taxon>Chromadorea</taxon>
        <taxon>Rhabditida</taxon>
        <taxon>Tylenchina</taxon>
        <taxon>Panagrolaimomorpha</taxon>
        <taxon>Panagrolaimoidea</taxon>
        <taxon>Panagrolaimidae</taxon>
        <taxon>Panagrolaimus</taxon>
    </lineage>
</organism>
<dbReference type="Proteomes" id="UP000887580">
    <property type="component" value="Unplaced"/>
</dbReference>
<name>A0AC35GI79_9BILA</name>